<comment type="caution">
    <text evidence="1">The sequence shown here is derived from an EMBL/GenBank/DDBJ whole genome shotgun (WGS) entry which is preliminary data.</text>
</comment>
<accession>A0A9P5Y016</accession>
<dbReference type="AlphaFoldDB" id="A0A9P5Y016"/>
<evidence type="ECO:0000313" key="2">
    <source>
        <dbReference type="Proteomes" id="UP000807353"/>
    </source>
</evidence>
<keyword evidence="2" id="KW-1185">Reference proteome</keyword>
<proteinExistence type="predicted"/>
<evidence type="ECO:0000313" key="1">
    <source>
        <dbReference type="EMBL" id="KAF9459762.1"/>
    </source>
</evidence>
<organism evidence="1 2">
    <name type="scientific">Collybia nuda</name>
    <dbReference type="NCBI Taxonomy" id="64659"/>
    <lineage>
        <taxon>Eukaryota</taxon>
        <taxon>Fungi</taxon>
        <taxon>Dikarya</taxon>
        <taxon>Basidiomycota</taxon>
        <taxon>Agaricomycotina</taxon>
        <taxon>Agaricomycetes</taxon>
        <taxon>Agaricomycetidae</taxon>
        <taxon>Agaricales</taxon>
        <taxon>Tricholomatineae</taxon>
        <taxon>Clitocybaceae</taxon>
        <taxon>Collybia</taxon>
    </lineage>
</organism>
<protein>
    <recommendedName>
        <fullName evidence="3">F-box domain-containing protein</fullName>
    </recommendedName>
</protein>
<reference evidence="1" key="1">
    <citation type="submission" date="2020-11" db="EMBL/GenBank/DDBJ databases">
        <authorList>
            <consortium name="DOE Joint Genome Institute"/>
            <person name="Ahrendt S."/>
            <person name="Riley R."/>
            <person name="Andreopoulos W."/>
            <person name="Labutti K."/>
            <person name="Pangilinan J."/>
            <person name="Ruiz-Duenas F.J."/>
            <person name="Barrasa J.M."/>
            <person name="Sanchez-Garcia M."/>
            <person name="Camarero S."/>
            <person name="Miyauchi S."/>
            <person name="Serrano A."/>
            <person name="Linde D."/>
            <person name="Babiker R."/>
            <person name="Drula E."/>
            <person name="Ayuso-Fernandez I."/>
            <person name="Pacheco R."/>
            <person name="Padilla G."/>
            <person name="Ferreira P."/>
            <person name="Barriuso J."/>
            <person name="Kellner H."/>
            <person name="Castanera R."/>
            <person name="Alfaro M."/>
            <person name="Ramirez L."/>
            <person name="Pisabarro A.G."/>
            <person name="Kuo A."/>
            <person name="Tritt A."/>
            <person name="Lipzen A."/>
            <person name="He G."/>
            <person name="Yan M."/>
            <person name="Ng V."/>
            <person name="Cullen D."/>
            <person name="Martin F."/>
            <person name="Rosso M.-N."/>
            <person name="Henrissat B."/>
            <person name="Hibbett D."/>
            <person name="Martinez A.T."/>
            <person name="Grigoriev I.V."/>
        </authorList>
    </citation>
    <scope>NUCLEOTIDE SEQUENCE</scope>
    <source>
        <strain evidence="1">CBS 247.69</strain>
    </source>
</reference>
<sequence length="430" mass="49196">MKFNDSKALPRHITDRLAAEFYDRILDHIHYSKSTLSACSLVCKSWFSTTRYHLFFEANLTPNLVRLIQSSDHAMETVAPHIRNVGLGGAWMKEKQHSFNHVMLFLLRLDNVQGLYIETWNWDVLNSATSNMLIRAQGTFFWKINQLHLKYARFPSFSIFTRFIQAFPLIEDLLLDNVTWDHIEYPFSALPPPTFADTGGTWEQNKRLSHLTKLHIRSCLIDPILNWLIDQAQSIPPIRILSLPEIQSSEIKQVAVALRTLGPFLEHVDLGFMTYSPWGSPLQDPSDLVDLSFNSNLQNIHIRQLTLYQFPDDIPGILQGSPTWTQFHASSSNITSQFSWVSTLLSTISSSQVLKLTFTVWLGTEHQLDLLNWTAISDVLNKPPFSSLKTFRIEILGMGRGREQVRGWLLARLGCWAPAEATLQVAFTDE</sequence>
<dbReference type="EMBL" id="MU150311">
    <property type="protein sequence ID" value="KAF9459762.1"/>
    <property type="molecule type" value="Genomic_DNA"/>
</dbReference>
<dbReference type="Proteomes" id="UP000807353">
    <property type="component" value="Unassembled WGS sequence"/>
</dbReference>
<gene>
    <name evidence="1" type="ORF">BDZ94DRAFT_1312139</name>
</gene>
<evidence type="ECO:0008006" key="3">
    <source>
        <dbReference type="Google" id="ProtNLM"/>
    </source>
</evidence>
<name>A0A9P5Y016_9AGAR</name>
<dbReference type="OrthoDB" id="2800661at2759"/>